<reference evidence="1" key="1">
    <citation type="submission" date="2014-09" db="EMBL/GenBank/DDBJ databases">
        <authorList>
            <person name="Magalhaes I.L.F."/>
            <person name="Oliveira U."/>
            <person name="Santos F.R."/>
            <person name="Vidigal T.H.D.A."/>
            <person name="Brescovit A.D."/>
            <person name="Santos A.J."/>
        </authorList>
    </citation>
    <scope>NUCLEOTIDE SEQUENCE</scope>
    <source>
        <tissue evidence="1">Shoot tissue taken approximately 20 cm above the soil surface</tissue>
    </source>
</reference>
<dbReference type="AlphaFoldDB" id="A0A0A9ELR4"/>
<protein>
    <submittedName>
        <fullName evidence="1">Uncharacterized protein</fullName>
    </submittedName>
</protein>
<sequence length="79" mass="8751">MRNFRILAAYVTPSSSIPSPAVLMCQHSRLELTLPLAGSPSAPKYCKTSCGKSYSKVDDSANRLWYRQFPVLRSTDAGR</sequence>
<evidence type="ECO:0000313" key="1">
    <source>
        <dbReference type="EMBL" id="JAE01645.1"/>
    </source>
</evidence>
<proteinExistence type="predicted"/>
<organism evidence="1">
    <name type="scientific">Arundo donax</name>
    <name type="common">Giant reed</name>
    <name type="synonym">Donax arundinaceus</name>
    <dbReference type="NCBI Taxonomy" id="35708"/>
    <lineage>
        <taxon>Eukaryota</taxon>
        <taxon>Viridiplantae</taxon>
        <taxon>Streptophyta</taxon>
        <taxon>Embryophyta</taxon>
        <taxon>Tracheophyta</taxon>
        <taxon>Spermatophyta</taxon>
        <taxon>Magnoliopsida</taxon>
        <taxon>Liliopsida</taxon>
        <taxon>Poales</taxon>
        <taxon>Poaceae</taxon>
        <taxon>PACMAD clade</taxon>
        <taxon>Arundinoideae</taxon>
        <taxon>Arundineae</taxon>
        <taxon>Arundo</taxon>
    </lineage>
</organism>
<dbReference type="EMBL" id="GBRH01196251">
    <property type="protein sequence ID" value="JAE01645.1"/>
    <property type="molecule type" value="Transcribed_RNA"/>
</dbReference>
<accession>A0A0A9ELR4</accession>
<name>A0A0A9ELR4_ARUDO</name>
<reference evidence="1" key="2">
    <citation type="journal article" date="2015" name="Data Brief">
        <title>Shoot transcriptome of the giant reed, Arundo donax.</title>
        <authorList>
            <person name="Barrero R.A."/>
            <person name="Guerrero F.D."/>
            <person name="Moolhuijzen P."/>
            <person name="Goolsby J.A."/>
            <person name="Tidwell J."/>
            <person name="Bellgard S.E."/>
            <person name="Bellgard M.I."/>
        </authorList>
    </citation>
    <scope>NUCLEOTIDE SEQUENCE</scope>
    <source>
        <tissue evidence="1">Shoot tissue taken approximately 20 cm above the soil surface</tissue>
    </source>
</reference>